<dbReference type="Gene3D" id="3.60.10.10">
    <property type="entry name" value="Endonuclease/exonuclease/phosphatase"/>
    <property type="match status" value="1"/>
</dbReference>
<gene>
    <name evidence="1" type="ORF">OBBRIDRAFT_742849</name>
</gene>
<dbReference type="SUPFAM" id="SSF56219">
    <property type="entry name" value="DNase I-like"/>
    <property type="match status" value="1"/>
</dbReference>
<dbReference type="Proteomes" id="UP000250043">
    <property type="component" value="Unassembled WGS sequence"/>
</dbReference>
<evidence type="ECO:0008006" key="3">
    <source>
        <dbReference type="Google" id="ProtNLM"/>
    </source>
</evidence>
<organism evidence="1 2">
    <name type="scientific">Obba rivulosa</name>
    <dbReference type="NCBI Taxonomy" id="1052685"/>
    <lineage>
        <taxon>Eukaryota</taxon>
        <taxon>Fungi</taxon>
        <taxon>Dikarya</taxon>
        <taxon>Basidiomycota</taxon>
        <taxon>Agaricomycotina</taxon>
        <taxon>Agaricomycetes</taxon>
        <taxon>Polyporales</taxon>
        <taxon>Gelatoporiaceae</taxon>
        <taxon>Obba</taxon>
    </lineage>
</organism>
<accession>A0A8E2AFT0</accession>
<feature type="non-terminal residue" evidence="1">
    <location>
        <position position="90"/>
    </location>
</feature>
<dbReference type="EMBL" id="KV722873">
    <property type="protein sequence ID" value="OCH83676.1"/>
    <property type="molecule type" value="Genomic_DNA"/>
</dbReference>
<reference evidence="1 2" key="1">
    <citation type="submission" date="2016-07" db="EMBL/GenBank/DDBJ databases">
        <title>Draft genome of the white-rot fungus Obba rivulosa 3A-2.</title>
        <authorList>
            <consortium name="DOE Joint Genome Institute"/>
            <person name="Miettinen O."/>
            <person name="Riley R."/>
            <person name="Acob R."/>
            <person name="Barry K."/>
            <person name="Cullen D."/>
            <person name="De Vries R."/>
            <person name="Hainaut M."/>
            <person name="Hatakka A."/>
            <person name="Henrissat B."/>
            <person name="Hilden K."/>
            <person name="Kuo R."/>
            <person name="Labutti K."/>
            <person name="Lipzen A."/>
            <person name="Makela M.R."/>
            <person name="Sandor L."/>
            <person name="Spatafora J.W."/>
            <person name="Grigoriev I.V."/>
            <person name="Hibbett D.S."/>
        </authorList>
    </citation>
    <scope>NUCLEOTIDE SEQUENCE [LARGE SCALE GENOMIC DNA]</scope>
    <source>
        <strain evidence="1 2">3A-2</strain>
    </source>
</reference>
<dbReference type="AlphaFoldDB" id="A0A8E2AFT0"/>
<name>A0A8E2AFT0_9APHY</name>
<dbReference type="InterPro" id="IPR036691">
    <property type="entry name" value="Endo/exonu/phosph_ase_sf"/>
</dbReference>
<dbReference type="OrthoDB" id="2840473at2759"/>
<evidence type="ECO:0000313" key="1">
    <source>
        <dbReference type="EMBL" id="OCH83676.1"/>
    </source>
</evidence>
<proteinExistence type="predicted"/>
<protein>
    <recommendedName>
        <fullName evidence="3">Endonuclease/exonuclease/phosphatase domain-containing protein</fullName>
    </recommendedName>
</protein>
<evidence type="ECO:0000313" key="2">
    <source>
        <dbReference type="Proteomes" id="UP000250043"/>
    </source>
</evidence>
<sequence length="90" mass="10346">MLHEVTPNGADVIFIQEPHIDFNKLTRAISCWHVVYPRAHHDNVERTRSITLVSKRISTNSWTDIEMASPDITGISLTLEQGIFHIFNVY</sequence>
<keyword evidence="2" id="KW-1185">Reference proteome</keyword>